<evidence type="ECO:0000256" key="3">
    <source>
        <dbReference type="ARBA" id="ARBA00022723"/>
    </source>
</evidence>
<dbReference type="Pfam" id="PF17941">
    <property type="entry name" value="PP_kinase_C_1"/>
    <property type="match status" value="1"/>
</dbReference>
<evidence type="ECO:0000313" key="15">
    <source>
        <dbReference type="Proteomes" id="UP000075531"/>
    </source>
</evidence>
<reference evidence="14 15" key="1">
    <citation type="submission" date="2016-02" db="EMBL/GenBank/DDBJ databases">
        <title>Genome sequence of Clostridium tepidiprofundi DSM 19306.</title>
        <authorList>
            <person name="Poehlein A."/>
            <person name="Daniel R."/>
        </authorList>
    </citation>
    <scope>NUCLEOTIDE SEQUENCE [LARGE SCALE GENOMIC DNA]</scope>
    <source>
        <strain evidence="14 15">DSM 19306</strain>
    </source>
</reference>
<dbReference type="Pfam" id="PF02503">
    <property type="entry name" value="PP_kinase"/>
    <property type="match status" value="1"/>
</dbReference>
<comment type="cofactor">
    <cofactor evidence="8">
        <name>Mg(2+)</name>
        <dbReference type="ChEBI" id="CHEBI:18420"/>
    </cofactor>
</comment>
<dbReference type="NCBIfam" id="NF003920">
    <property type="entry name" value="PRK05443.2-1"/>
    <property type="match status" value="1"/>
</dbReference>
<comment type="PTM">
    <text evidence="8 9">An intermediate of this reaction is the autophosphorylated ppk in which a phosphate is covalently linked to a histidine residue through a N-P bond.</text>
</comment>
<gene>
    <name evidence="8 14" type="primary">ppk</name>
    <name evidence="14" type="ORF">CLTEP_19900</name>
</gene>
<dbReference type="PATRIC" id="fig|1121338.3.peg.2070"/>
<dbReference type="NCBIfam" id="TIGR03705">
    <property type="entry name" value="poly_P_kin"/>
    <property type="match status" value="1"/>
</dbReference>
<protein>
    <recommendedName>
        <fullName evidence="8 9">Polyphosphate kinase</fullName>
        <ecNumber evidence="8 9">2.7.4.1</ecNumber>
    </recommendedName>
    <alternativeName>
        <fullName evidence="8">ATP-polyphosphate phosphotransferase</fullName>
    </alternativeName>
    <alternativeName>
        <fullName evidence="8">Polyphosphoric acid kinase</fullName>
    </alternativeName>
</protein>
<feature type="binding site" evidence="8">
    <location>
        <position position="469"/>
    </location>
    <ligand>
        <name>ATP</name>
        <dbReference type="ChEBI" id="CHEBI:30616"/>
    </ligand>
</feature>
<comment type="caution">
    <text evidence="14">The sequence shown here is derived from an EMBL/GenBank/DDBJ whole genome shotgun (WGS) entry which is preliminary data.</text>
</comment>
<dbReference type="RefSeq" id="WP_066826213.1">
    <property type="nucleotide sequence ID" value="NZ_LTBA01000026.1"/>
</dbReference>
<dbReference type="Proteomes" id="UP000075531">
    <property type="component" value="Unassembled WGS sequence"/>
</dbReference>
<feature type="binding site" evidence="8">
    <location>
        <position position="565"/>
    </location>
    <ligand>
        <name>ATP</name>
        <dbReference type="ChEBI" id="CHEBI:30616"/>
    </ligand>
</feature>
<dbReference type="SUPFAM" id="SSF143724">
    <property type="entry name" value="PHP14-like"/>
    <property type="match status" value="1"/>
</dbReference>
<evidence type="ECO:0000259" key="13">
    <source>
        <dbReference type="Pfam" id="PF17941"/>
    </source>
</evidence>
<keyword evidence="3 8" id="KW-0479">Metal-binding</keyword>
<dbReference type="InterPro" id="IPR025200">
    <property type="entry name" value="PPK_C_dom2"/>
</dbReference>
<dbReference type="STRING" id="1121338.CLTEP_19900"/>
<keyword evidence="1 8" id="KW-0597">Phosphoprotein</keyword>
<dbReference type="GO" id="GO:0009358">
    <property type="term" value="C:polyphosphate kinase complex"/>
    <property type="evidence" value="ECO:0007669"/>
    <property type="project" value="InterPro"/>
</dbReference>
<dbReference type="Pfam" id="PF13090">
    <property type="entry name" value="PP_kinase_C"/>
    <property type="match status" value="1"/>
</dbReference>
<comment type="catalytic activity">
    <reaction evidence="8 9">
        <text>[phosphate](n) + ATP = [phosphate](n+1) + ADP</text>
        <dbReference type="Rhea" id="RHEA:19573"/>
        <dbReference type="Rhea" id="RHEA-COMP:9859"/>
        <dbReference type="Rhea" id="RHEA-COMP:14280"/>
        <dbReference type="ChEBI" id="CHEBI:16838"/>
        <dbReference type="ChEBI" id="CHEBI:30616"/>
        <dbReference type="ChEBI" id="CHEBI:456216"/>
        <dbReference type="EC" id="2.7.4.1"/>
    </reaction>
</comment>
<dbReference type="NCBIfam" id="NF003917">
    <property type="entry name" value="PRK05443.1-1"/>
    <property type="match status" value="1"/>
</dbReference>
<dbReference type="InterPro" id="IPR036832">
    <property type="entry name" value="PPK_N_dom_sf"/>
</dbReference>
<dbReference type="Gene3D" id="1.20.58.310">
    <property type="entry name" value="Polyphosphate kinase N-terminal domain"/>
    <property type="match status" value="1"/>
</dbReference>
<evidence type="ECO:0000256" key="9">
    <source>
        <dbReference type="RuleBase" id="RU003800"/>
    </source>
</evidence>
<dbReference type="GO" id="GO:0005524">
    <property type="term" value="F:ATP binding"/>
    <property type="evidence" value="ECO:0007669"/>
    <property type="project" value="UniProtKB-KW"/>
</dbReference>
<dbReference type="PANTHER" id="PTHR30218:SF0">
    <property type="entry name" value="POLYPHOSPHATE KINASE"/>
    <property type="match status" value="1"/>
</dbReference>
<dbReference type="Gene3D" id="3.30.870.10">
    <property type="entry name" value="Endonuclease Chain A"/>
    <property type="match status" value="2"/>
</dbReference>
<dbReference type="FunFam" id="3.30.870.10:FF:000001">
    <property type="entry name" value="Polyphosphate kinase"/>
    <property type="match status" value="1"/>
</dbReference>
<comment type="function">
    <text evidence="8 9">Catalyzes the reversible transfer of the terminal phosphate of ATP to form a long-chain polyphosphate (polyP).</text>
</comment>
<evidence type="ECO:0000259" key="10">
    <source>
        <dbReference type="Pfam" id="PF02503"/>
    </source>
</evidence>
<sequence length="710" mass="82833">MNIVDLKNHKNYINRELSWLEFNHRVLEEVQYKSNPLFERLKFMSIVSSNLDEFFMIRVGSLWDQIQAGFHKKDIAGLIPEEQLDLIFKRAYKMMKQLHDTYNFSLSNELKKNGIHFLKKQELSLKQVEFLNNYYRNTVYPVLTPIIVDNSRTFPLILNKSLNIALLLAKDSEPVLGLLQVPSVLGRYIKIPSNNDEHCFMLMEDIIKMYLQEIFLGNNIICSGCFRITRNADLRYDEEEAEDLLKSIEKSLKKRKWGAVVRMEIESNINKKLINRLKKELEIPEKAVYKIDGIIDFTYLSKFYSVNGFDNLKYPKRISRIPIEFENEYEDDVFKIISKKDILLHRPYDSFDIVVKMIQQAAKDNKVLAIKQTLYRVSGNSPLVEALVQAAENGKQVTVLVELKARFDEKNNINWAKRLEKAGCHVIYGLLGLKTHCKILLIVRNEEEGIRRYVHLSTGNYNDVTAKFYTDIDIITSNPYFGEDASALFNMISGYTEFRNMNKFTIAPLDLRDEFIKLIQNEAENAKIGKKAQIIAKFNSLVDKKIIDELYKASASGVKINLIVRGICCLRPGIDGISENINVISIIGRYLEHSRIFYFYNDGEEKLYLSSADWMPRNLDKRVELLFPVEDNEIKDKIKEILYTYLKDNVKARILNQDGTYSRNKINDEKPLNSQDYFYEEINENKKSKEEIEQEEAPFAFRPVRNVEDV</sequence>
<dbReference type="HAMAP" id="MF_00347">
    <property type="entry name" value="Polyphosphate_kinase"/>
    <property type="match status" value="1"/>
</dbReference>
<feature type="binding site" evidence="8">
    <location>
        <position position="406"/>
    </location>
    <ligand>
        <name>Mg(2+)</name>
        <dbReference type="ChEBI" id="CHEBI:18420"/>
    </ligand>
</feature>
<comment type="similarity">
    <text evidence="8 9">Belongs to the polyphosphate kinase 1 (PPK1) family.</text>
</comment>
<accession>A0A151B2S6</accession>
<dbReference type="PANTHER" id="PTHR30218">
    <property type="entry name" value="POLYPHOSPHATE KINASE"/>
    <property type="match status" value="1"/>
</dbReference>
<dbReference type="NCBIfam" id="NF003918">
    <property type="entry name" value="PRK05443.1-2"/>
    <property type="match status" value="1"/>
</dbReference>
<keyword evidence="15" id="KW-1185">Reference proteome</keyword>
<feature type="binding site" evidence="8">
    <location>
        <position position="50"/>
    </location>
    <ligand>
        <name>ATP</name>
        <dbReference type="ChEBI" id="CHEBI:30616"/>
    </ligand>
</feature>
<evidence type="ECO:0000256" key="7">
    <source>
        <dbReference type="ARBA" id="ARBA00022842"/>
    </source>
</evidence>
<dbReference type="SUPFAM" id="SSF56024">
    <property type="entry name" value="Phospholipase D/nuclease"/>
    <property type="match status" value="2"/>
</dbReference>
<proteinExistence type="inferred from homology"/>
<evidence type="ECO:0000256" key="5">
    <source>
        <dbReference type="ARBA" id="ARBA00022777"/>
    </source>
</evidence>
<dbReference type="PIRSF" id="PIRSF015589">
    <property type="entry name" value="PP_kinase"/>
    <property type="match status" value="1"/>
</dbReference>
<dbReference type="InterPro" id="IPR036830">
    <property type="entry name" value="PP_kinase_middle_dom_sf"/>
</dbReference>
<keyword evidence="5 8" id="KW-0418">Kinase</keyword>
<dbReference type="Gene3D" id="3.30.1840.10">
    <property type="entry name" value="Polyphosphate kinase middle domain"/>
    <property type="match status" value="1"/>
</dbReference>
<dbReference type="GO" id="GO:0006799">
    <property type="term" value="P:polyphosphate biosynthetic process"/>
    <property type="evidence" value="ECO:0007669"/>
    <property type="project" value="UniProtKB-UniRule"/>
</dbReference>
<feature type="binding site" evidence="8">
    <location>
        <position position="593"/>
    </location>
    <ligand>
        <name>ATP</name>
        <dbReference type="ChEBI" id="CHEBI:30616"/>
    </ligand>
</feature>
<dbReference type="InterPro" id="IPR025198">
    <property type="entry name" value="PPK_N_dom"/>
</dbReference>
<dbReference type="InterPro" id="IPR003414">
    <property type="entry name" value="PP_kinase"/>
</dbReference>
<keyword evidence="4 8" id="KW-0547">Nucleotide-binding</keyword>
<feature type="active site" description="Phosphohistidine intermediate" evidence="8">
    <location>
        <position position="436"/>
    </location>
</feature>
<keyword evidence="2 8" id="KW-0808">Transferase</keyword>
<evidence type="ECO:0000259" key="12">
    <source>
        <dbReference type="Pfam" id="PF13090"/>
    </source>
</evidence>
<dbReference type="Pfam" id="PF13089">
    <property type="entry name" value="PP_kinase_N"/>
    <property type="match status" value="1"/>
</dbReference>
<evidence type="ECO:0000256" key="4">
    <source>
        <dbReference type="ARBA" id="ARBA00022741"/>
    </source>
</evidence>
<evidence type="ECO:0000256" key="6">
    <source>
        <dbReference type="ARBA" id="ARBA00022840"/>
    </source>
</evidence>
<dbReference type="InterPro" id="IPR041108">
    <property type="entry name" value="PP_kinase_C_1"/>
</dbReference>
<keyword evidence="7 8" id="KW-0460">Magnesium</keyword>
<dbReference type="CDD" id="cd09168">
    <property type="entry name" value="PLDc_PaPPK1_C2_like"/>
    <property type="match status" value="1"/>
</dbReference>
<feature type="domain" description="Polyphosphate kinase N-terminal" evidence="11">
    <location>
        <begin position="12"/>
        <end position="117"/>
    </location>
</feature>
<dbReference type="SUPFAM" id="SSF140356">
    <property type="entry name" value="PPK N-terminal domain-like"/>
    <property type="match status" value="1"/>
</dbReference>
<keyword evidence="6 8" id="KW-0067">ATP-binding</keyword>
<dbReference type="OrthoDB" id="9761456at2"/>
<dbReference type="NCBIfam" id="NF003921">
    <property type="entry name" value="PRK05443.2-2"/>
    <property type="match status" value="1"/>
</dbReference>
<dbReference type="GO" id="GO:0008976">
    <property type="term" value="F:polyphosphate kinase activity"/>
    <property type="evidence" value="ECO:0007669"/>
    <property type="project" value="UniProtKB-UniRule"/>
</dbReference>
<dbReference type="EC" id="2.7.4.1" evidence="8 9"/>
<organism evidence="14 15">
    <name type="scientific">Clostridium tepidiprofundi DSM 19306</name>
    <dbReference type="NCBI Taxonomy" id="1121338"/>
    <lineage>
        <taxon>Bacteria</taxon>
        <taxon>Bacillati</taxon>
        <taxon>Bacillota</taxon>
        <taxon>Clostridia</taxon>
        <taxon>Eubacteriales</taxon>
        <taxon>Clostridiaceae</taxon>
        <taxon>Clostridium</taxon>
    </lineage>
</organism>
<dbReference type="AlphaFoldDB" id="A0A151B2S6"/>
<evidence type="ECO:0000256" key="2">
    <source>
        <dbReference type="ARBA" id="ARBA00022679"/>
    </source>
</evidence>
<feature type="domain" description="Polyphosphate kinase C-terminal" evidence="12">
    <location>
        <begin position="505"/>
        <end position="675"/>
    </location>
</feature>
<feature type="binding site" evidence="8">
    <location>
        <position position="376"/>
    </location>
    <ligand>
        <name>Mg(2+)</name>
        <dbReference type="ChEBI" id="CHEBI:18420"/>
    </ligand>
</feature>
<evidence type="ECO:0000256" key="8">
    <source>
        <dbReference type="HAMAP-Rule" id="MF_00347"/>
    </source>
</evidence>
<evidence type="ECO:0000313" key="14">
    <source>
        <dbReference type="EMBL" id="KYH34090.1"/>
    </source>
</evidence>
<feature type="domain" description="Polyphosphate kinase middle" evidence="10">
    <location>
        <begin position="127"/>
        <end position="303"/>
    </location>
</feature>
<dbReference type="GO" id="GO:0046872">
    <property type="term" value="F:metal ion binding"/>
    <property type="evidence" value="ECO:0007669"/>
    <property type="project" value="UniProtKB-KW"/>
</dbReference>
<dbReference type="CDD" id="cd09165">
    <property type="entry name" value="PLDc_PaPPK1_C1_like"/>
    <property type="match status" value="1"/>
</dbReference>
<evidence type="ECO:0000259" key="11">
    <source>
        <dbReference type="Pfam" id="PF13089"/>
    </source>
</evidence>
<dbReference type="InterPro" id="IPR024953">
    <property type="entry name" value="PP_kinase_middle"/>
</dbReference>
<dbReference type="EMBL" id="LTBA01000026">
    <property type="protein sequence ID" value="KYH34090.1"/>
    <property type="molecule type" value="Genomic_DNA"/>
</dbReference>
<name>A0A151B2S6_9CLOT</name>
<evidence type="ECO:0000256" key="1">
    <source>
        <dbReference type="ARBA" id="ARBA00022553"/>
    </source>
</evidence>
<feature type="domain" description="Polyphosphate kinase C-terminal" evidence="13">
    <location>
        <begin position="332"/>
        <end position="496"/>
    </location>
</feature>